<dbReference type="Proteomes" id="UP000827721">
    <property type="component" value="Unassembled WGS sequence"/>
</dbReference>
<dbReference type="EMBL" id="JAFEMO010000015">
    <property type="protein sequence ID" value="KAH7543763.1"/>
    <property type="molecule type" value="Genomic_DNA"/>
</dbReference>
<proteinExistence type="predicted"/>
<protein>
    <submittedName>
        <fullName evidence="1">Uncharacterized protein</fullName>
    </submittedName>
</protein>
<sequence>MMRLQGPVSKRAAATAYFGMKARSNRGLSVLPQPSSCHHHFRCKVAAGLDSIDWHTHSWVTVVYSGAPTSAFKSEKQFSEAAYSYGRGTAHRYRGEAAEEWTLKIWLDELQDMTQRTELGLVQIAGGRSDSSWQRRPPTTSLQTELAVYGRDQNKAKILEMVLEG</sequence>
<organism evidence="1 2">
    <name type="scientific">Xanthoceras sorbifolium</name>
    <dbReference type="NCBI Taxonomy" id="99658"/>
    <lineage>
        <taxon>Eukaryota</taxon>
        <taxon>Viridiplantae</taxon>
        <taxon>Streptophyta</taxon>
        <taxon>Embryophyta</taxon>
        <taxon>Tracheophyta</taxon>
        <taxon>Spermatophyta</taxon>
        <taxon>Magnoliopsida</taxon>
        <taxon>eudicotyledons</taxon>
        <taxon>Gunneridae</taxon>
        <taxon>Pentapetalae</taxon>
        <taxon>rosids</taxon>
        <taxon>malvids</taxon>
        <taxon>Sapindales</taxon>
        <taxon>Sapindaceae</taxon>
        <taxon>Xanthoceroideae</taxon>
        <taxon>Xanthoceras</taxon>
    </lineage>
</organism>
<name>A0ABQ8H0N8_9ROSI</name>
<reference evidence="1 2" key="1">
    <citation type="submission" date="2021-02" db="EMBL/GenBank/DDBJ databases">
        <title>Plant Genome Project.</title>
        <authorList>
            <person name="Zhang R.-G."/>
        </authorList>
    </citation>
    <scope>NUCLEOTIDE SEQUENCE [LARGE SCALE GENOMIC DNA]</scope>
    <source>
        <tissue evidence="1">Leaves</tissue>
    </source>
</reference>
<gene>
    <name evidence="1" type="ORF">JRO89_XS15G0012100</name>
</gene>
<evidence type="ECO:0000313" key="1">
    <source>
        <dbReference type="EMBL" id="KAH7543763.1"/>
    </source>
</evidence>
<keyword evidence="2" id="KW-1185">Reference proteome</keyword>
<evidence type="ECO:0000313" key="2">
    <source>
        <dbReference type="Proteomes" id="UP000827721"/>
    </source>
</evidence>
<accession>A0ABQ8H0N8</accession>
<comment type="caution">
    <text evidence="1">The sequence shown here is derived from an EMBL/GenBank/DDBJ whole genome shotgun (WGS) entry which is preliminary data.</text>
</comment>